<keyword evidence="3" id="KW-1185">Reference proteome</keyword>
<dbReference type="SUPFAM" id="SSF54427">
    <property type="entry name" value="NTF2-like"/>
    <property type="match status" value="1"/>
</dbReference>
<dbReference type="RefSeq" id="WP_369277010.1">
    <property type="nucleotide sequence ID" value="NZ_JBJVMW010000026.1"/>
</dbReference>
<feature type="domain" description="DUF4440" evidence="1">
    <location>
        <begin position="17"/>
        <end position="124"/>
    </location>
</feature>
<name>A0ABW9IL36_STRGJ</name>
<comment type="caution">
    <text evidence="2">The sequence shown here is derived from an EMBL/GenBank/DDBJ whole genome shotgun (WGS) entry which is preliminary data.</text>
</comment>
<evidence type="ECO:0000313" key="2">
    <source>
        <dbReference type="EMBL" id="MFM9649188.1"/>
    </source>
</evidence>
<evidence type="ECO:0000259" key="1">
    <source>
        <dbReference type="Pfam" id="PF14534"/>
    </source>
</evidence>
<dbReference type="Proteomes" id="UP001631993">
    <property type="component" value="Unassembled WGS sequence"/>
</dbReference>
<protein>
    <submittedName>
        <fullName evidence="2">Nuclear transport factor 2 family protein</fullName>
    </submittedName>
</protein>
<accession>A0ABW9IL36</accession>
<dbReference type="Gene3D" id="3.10.450.50">
    <property type="match status" value="1"/>
</dbReference>
<reference evidence="2 3" key="1">
    <citation type="submission" date="2024-12" db="EMBL/GenBank/DDBJ databases">
        <title>Forecasting of Potato common scab and diversities of Pathogenic streptomyces spp. in china.</title>
        <authorList>
            <person name="Handique U."/>
            <person name="Wu J."/>
        </authorList>
    </citation>
    <scope>NUCLEOTIDE SEQUENCE [LARGE SCALE GENOMIC DNA]</scope>
    <source>
        <strain evidence="2 3">ZRIMU1585</strain>
    </source>
</reference>
<gene>
    <name evidence="2" type="ORF">ACKI1S_23950</name>
</gene>
<dbReference type="InterPro" id="IPR032710">
    <property type="entry name" value="NTF2-like_dom_sf"/>
</dbReference>
<dbReference type="InterPro" id="IPR027843">
    <property type="entry name" value="DUF4440"/>
</dbReference>
<proteinExistence type="predicted"/>
<dbReference type="Pfam" id="PF14534">
    <property type="entry name" value="DUF4440"/>
    <property type="match status" value="1"/>
</dbReference>
<sequence>MAQTVDTAADSAVAERIREVERARLRALVAADVAEASELHASDFQLVTPVGALLTKDEYLGAVGSGHIDYVAWEPGPIAVRVRGNAAVIRYQAVLEVVFGGHRVPSTRYWHTDTYECLEGRWQVVWSQATEIR</sequence>
<dbReference type="EMBL" id="JBJVNE010000012">
    <property type="protein sequence ID" value="MFM9649188.1"/>
    <property type="molecule type" value="Genomic_DNA"/>
</dbReference>
<organism evidence="2 3">
    <name type="scientific">Streptomyces galilaeus</name>
    <dbReference type="NCBI Taxonomy" id="33899"/>
    <lineage>
        <taxon>Bacteria</taxon>
        <taxon>Bacillati</taxon>
        <taxon>Actinomycetota</taxon>
        <taxon>Actinomycetes</taxon>
        <taxon>Kitasatosporales</taxon>
        <taxon>Streptomycetaceae</taxon>
        <taxon>Streptomyces</taxon>
    </lineage>
</organism>
<evidence type="ECO:0000313" key="3">
    <source>
        <dbReference type="Proteomes" id="UP001631993"/>
    </source>
</evidence>